<name>A0A7J8IL79_ROUAE</name>
<gene>
    <name evidence="1" type="ORF">HJG63_010563</name>
</gene>
<evidence type="ECO:0000313" key="2">
    <source>
        <dbReference type="Proteomes" id="UP000593571"/>
    </source>
</evidence>
<dbReference type="Proteomes" id="UP000593571">
    <property type="component" value="Unassembled WGS sequence"/>
</dbReference>
<evidence type="ECO:0000313" key="1">
    <source>
        <dbReference type="EMBL" id="KAF6485334.1"/>
    </source>
</evidence>
<proteinExistence type="predicted"/>
<keyword evidence="2" id="KW-1185">Reference proteome</keyword>
<protein>
    <submittedName>
        <fullName evidence="1">Uncharacterized protein</fullName>
    </submittedName>
</protein>
<accession>A0A7J8IL79</accession>
<organism evidence="1 2">
    <name type="scientific">Rousettus aegyptiacus</name>
    <name type="common">Egyptian fruit bat</name>
    <name type="synonym">Pteropus aegyptiacus</name>
    <dbReference type="NCBI Taxonomy" id="9407"/>
    <lineage>
        <taxon>Eukaryota</taxon>
        <taxon>Metazoa</taxon>
        <taxon>Chordata</taxon>
        <taxon>Craniata</taxon>
        <taxon>Vertebrata</taxon>
        <taxon>Euteleostomi</taxon>
        <taxon>Mammalia</taxon>
        <taxon>Eutheria</taxon>
        <taxon>Laurasiatheria</taxon>
        <taxon>Chiroptera</taxon>
        <taxon>Yinpterochiroptera</taxon>
        <taxon>Pteropodoidea</taxon>
        <taxon>Pteropodidae</taxon>
        <taxon>Rousettinae</taxon>
        <taxon>Rousettus</taxon>
    </lineage>
</organism>
<dbReference type="EMBL" id="JACASE010000003">
    <property type="protein sequence ID" value="KAF6485334.1"/>
    <property type="molecule type" value="Genomic_DNA"/>
</dbReference>
<dbReference type="AlphaFoldDB" id="A0A7J8IL79"/>
<sequence length="136" mass="14865">MASTVLLRESGQSLPSAFHGPVEDPLTSPSLSPCTSGFCLLTGFYRGPSSRPFVDSMILASIFPVDSPEVCLLFCCLFACKPHVAHHLPLLNSYCLLSSHCVLFSQSTSLSLFLFTSITGFPFVKIWLDPNLPFYV</sequence>
<reference evidence="1 2" key="1">
    <citation type="journal article" date="2020" name="Nature">
        <title>Six reference-quality genomes reveal evolution of bat adaptations.</title>
        <authorList>
            <person name="Jebb D."/>
            <person name="Huang Z."/>
            <person name="Pippel M."/>
            <person name="Hughes G.M."/>
            <person name="Lavrichenko K."/>
            <person name="Devanna P."/>
            <person name="Winkler S."/>
            <person name="Jermiin L.S."/>
            <person name="Skirmuntt E.C."/>
            <person name="Katzourakis A."/>
            <person name="Burkitt-Gray L."/>
            <person name="Ray D.A."/>
            <person name="Sullivan K.A.M."/>
            <person name="Roscito J.G."/>
            <person name="Kirilenko B.M."/>
            <person name="Davalos L.M."/>
            <person name="Corthals A.P."/>
            <person name="Power M.L."/>
            <person name="Jones G."/>
            <person name="Ransome R.D."/>
            <person name="Dechmann D.K.N."/>
            <person name="Locatelli A.G."/>
            <person name="Puechmaille S.J."/>
            <person name="Fedrigo O."/>
            <person name="Jarvis E.D."/>
            <person name="Hiller M."/>
            <person name="Vernes S.C."/>
            <person name="Myers E.W."/>
            <person name="Teeling E.C."/>
        </authorList>
    </citation>
    <scope>NUCLEOTIDE SEQUENCE [LARGE SCALE GENOMIC DNA]</scope>
    <source>
        <strain evidence="1">MRouAeg1</strain>
        <tissue evidence="1">Muscle</tissue>
    </source>
</reference>
<comment type="caution">
    <text evidence="1">The sequence shown here is derived from an EMBL/GenBank/DDBJ whole genome shotgun (WGS) entry which is preliminary data.</text>
</comment>